<evidence type="ECO:0000256" key="7">
    <source>
        <dbReference type="RuleBase" id="RU003993"/>
    </source>
</evidence>
<dbReference type="PROSITE" id="PS00501">
    <property type="entry name" value="SPASE_I_1"/>
    <property type="match status" value="1"/>
</dbReference>
<dbReference type="NCBIfam" id="TIGR02227">
    <property type="entry name" value="sigpep_I_bact"/>
    <property type="match status" value="1"/>
</dbReference>
<dbReference type="GO" id="GO:0009003">
    <property type="term" value="F:signal peptidase activity"/>
    <property type="evidence" value="ECO:0007669"/>
    <property type="project" value="UniProtKB-EC"/>
</dbReference>
<dbReference type="InterPro" id="IPR019757">
    <property type="entry name" value="Pept_S26A_signal_pept_1_Lys-AS"/>
</dbReference>
<dbReference type="PRINTS" id="PR00727">
    <property type="entry name" value="LEADERPTASE"/>
</dbReference>
<keyword evidence="11" id="KW-1185">Reference proteome</keyword>
<comment type="subcellular location">
    <subcellularLocation>
        <location evidence="8">Membrane</location>
        <topology evidence="8">Single-pass type II membrane protein</topology>
    </subcellularLocation>
</comment>
<dbReference type="CDD" id="cd06530">
    <property type="entry name" value="S26_SPase_I"/>
    <property type="match status" value="1"/>
</dbReference>
<feature type="domain" description="Peptidase S26" evidence="9">
    <location>
        <begin position="20"/>
        <end position="192"/>
    </location>
</feature>
<organism evidence="10 11">
    <name type="scientific">Pyxidicoccus parkwayensis</name>
    <dbReference type="NCBI Taxonomy" id="2813578"/>
    <lineage>
        <taxon>Bacteria</taxon>
        <taxon>Pseudomonadati</taxon>
        <taxon>Myxococcota</taxon>
        <taxon>Myxococcia</taxon>
        <taxon>Myxococcales</taxon>
        <taxon>Cystobacterineae</taxon>
        <taxon>Myxococcaceae</taxon>
        <taxon>Pyxidicoccus</taxon>
    </lineage>
</organism>
<gene>
    <name evidence="10" type="primary">lepB</name>
    <name evidence="10" type="ORF">JY651_05130</name>
</gene>
<evidence type="ECO:0000256" key="2">
    <source>
        <dbReference type="ARBA" id="ARBA00009370"/>
    </source>
</evidence>
<dbReference type="InterPro" id="IPR036286">
    <property type="entry name" value="LexA/Signal_pep-like_sf"/>
</dbReference>
<dbReference type="EMBL" id="CP071090">
    <property type="protein sequence ID" value="QSQ24349.1"/>
    <property type="molecule type" value="Genomic_DNA"/>
</dbReference>
<dbReference type="InterPro" id="IPR019533">
    <property type="entry name" value="Peptidase_S26"/>
</dbReference>
<comment type="similarity">
    <text evidence="2 8">Belongs to the peptidase S26 family.</text>
</comment>
<proteinExistence type="inferred from homology"/>
<dbReference type="InterPro" id="IPR000223">
    <property type="entry name" value="Pept_S26A_signal_pept_1"/>
</dbReference>
<dbReference type="SUPFAM" id="SSF51306">
    <property type="entry name" value="LexA/Signal peptidase"/>
    <property type="match status" value="1"/>
</dbReference>
<evidence type="ECO:0000256" key="8">
    <source>
        <dbReference type="RuleBase" id="RU362042"/>
    </source>
</evidence>
<comment type="catalytic activity">
    <reaction evidence="1 7">
        <text>Cleavage of hydrophobic, N-terminal signal or leader sequences from secreted and periplasmic proteins.</text>
        <dbReference type="EC" id="3.4.21.89"/>
    </reaction>
</comment>
<evidence type="ECO:0000256" key="6">
    <source>
        <dbReference type="ARBA" id="ARBA00022801"/>
    </source>
</evidence>
<evidence type="ECO:0000259" key="9">
    <source>
        <dbReference type="Pfam" id="PF10502"/>
    </source>
</evidence>
<accession>A0ABX7P245</accession>
<evidence type="ECO:0000256" key="5">
    <source>
        <dbReference type="ARBA" id="ARBA00022670"/>
    </source>
</evidence>
<reference evidence="10 11" key="1">
    <citation type="submission" date="2021-02" db="EMBL/GenBank/DDBJ databases">
        <title>De Novo genome assembly of isolated myxobacteria.</title>
        <authorList>
            <person name="Stevens D.C."/>
        </authorList>
    </citation>
    <scope>NUCLEOTIDE SEQUENCE [LARGE SCALE GENOMIC DNA]</scope>
    <source>
        <strain evidence="11">SCPEA02</strain>
    </source>
</reference>
<name>A0ABX7P245_9BACT</name>
<dbReference type="PANTHER" id="PTHR43390:SF1">
    <property type="entry name" value="CHLOROPLAST PROCESSING PEPTIDASE"/>
    <property type="match status" value="1"/>
</dbReference>
<keyword evidence="6 7" id="KW-0378">Hydrolase</keyword>
<evidence type="ECO:0000313" key="11">
    <source>
        <dbReference type="Proteomes" id="UP000662747"/>
    </source>
</evidence>
<dbReference type="InterPro" id="IPR019756">
    <property type="entry name" value="Pept_S26A_signal_pept_1_Ser-AS"/>
</dbReference>
<dbReference type="Gene3D" id="2.10.109.10">
    <property type="entry name" value="Umud Fragment, subunit A"/>
    <property type="match status" value="1"/>
</dbReference>
<dbReference type="PROSITE" id="PS00760">
    <property type="entry name" value="SPASE_I_2"/>
    <property type="match status" value="1"/>
</dbReference>
<sequence>MAEQSSSSTPRWKRHLSDLALLLFLLVARASFADHYHVPSGSMEPTLAVKDHILVDKRAYGLRVPLTETWLTEREPTRGDVVVFTHPRTGDTMVKRLIGLPGDTVALVHGQLWLNGAPVEQTLARGVRREALPGALHPLSPEEDQGPDFGPLQVPADEYLMLGDHRGNSADSRFWGLVPRAKLLGRAVAVVYSARDGLSGTERLWLPLNPGSDDPRLLEPHGD</sequence>
<dbReference type="Pfam" id="PF10502">
    <property type="entry name" value="Peptidase_S26"/>
    <property type="match status" value="1"/>
</dbReference>
<dbReference type="PROSITE" id="PS00761">
    <property type="entry name" value="SPASE_I_3"/>
    <property type="match status" value="1"/>
</dbReference>
<keyword evidence="5 7" id="KW-0645">Protease</keyword>
<evidence type="ECO:0000256" key="1">
    <source>
        <dbReference type="ARBA" id="ARBA00000677"/>
    </source>
</evidence>
<dbReference type="RefSeq" id="WP_206725915.1">
    <property type="nucleotide sequence ID" value="NZ_CP071090.1"/>
</dbReference>
<dbReference type="PANTHER" id="PTHR43390">
    <property type="entry name" value="SIGNAL PEPTIDASE I"/>
    <property type="match status" value="1"/>
</dbReference>
<evidence type="ECO:0000256" key="3">
    <source>
        <dbReference type="ARBA" id="ARBA00013208"/>
    </source>
</evidence>
<dbReference type="EC" id="3.4.21.89" evidence="3 7"/>
<dbReference type="InterPro" id="IPR019758">
    <property type="entry name" value="Pept_S26A_signal_pept_1_CS"/>
</dbReference>
<evidence type="ECO:0000256" key="4">
    <source>
        <dbReference type="ARBA" id="ARBA00019232"/>
    </source>
</evidence>
<dbReference type="Proteomes" id="UP000662747">
    <property type="component" value="Chromosome"/>
</dbReference>
<protein>
    <recommendedName>
        <fullName evidence="4 7">Signal peptidase I</fullName>
        <ecNumber evidence="3 7">3.4.21.89</ecNumber>
    </recommendedName>
</protein>
<evidence type="ECO:0000313" key="10">
    <source>
        <dbReference type="EMBL" id="QSQ24349.1"/>
    </source>
</evidence>